<evidence type="ECO:0000256" key="16">
    <source>
        <dbReference type="ARBA" id="ARBA00031399"/>
    </source>
</evidence>
<comment type="similarity">
    <text evidence="2">Belongs to the cytochrome c oxidase subunit 2 family.</text>
</comment>
<evidence type="ECO:0000259" key="21">
    <source>
        <dbReference type="PROSITE" id="PS51007"/>
    </source>
</evidence>
<protein>
    <recommendedName>
        <fullName evidence="3">cytochrome-c oxidase</fullName>
        <ecNumber evidence="3">7.1.1.9</ecNumber>
    </recommendedName>
    <alternativeName>
        <fullName evidence="16">Cytochrome aa3 subunit 2</fullName>
    </alternativeName>
</protein>
<dbReference type="GO" id="GO:0016491">
    <property type="term" value="F:oxidoreductase activity"/>
    <property type="evidence" value="ECO:0007669"/>
    <property type="project" value="UniProtKB-KW"/>
</dbReference>
<evidence type="ECO:0000256" key="14">
    <source>
        <dbReference type="ARBA" id="ARBA00023136"/>
    </source>
</evidence>
<dbReference type="GO" id="GO:0005507">
    <property type="term" value="F:copper ion binding"/>
    <property type="evidence" value="ECO:0007669"/>
    <property type="project" value="InterPro"/>
</dbReference>
<dbReference type="EMBL" id="CP053708">
    <property type="protein sequence ID" value="QKE92137.1"/>
    <property type="molecule type" value="Genomic_DNA"/>
</dbReference>
<evidence type="ECO:0000256" key="2">
    <source>
        <dbReference type="ARBA" id="ARBA00007866"/>
    </source>
</evidence>
<dbReference type="InterPro" id="IPR036909">
    <property type="entry name" value="Cyt_c-like_dom_sf"/>
</dbReference>
<evidence type="ECO:0000256" key="10">
    <source>
        <dbReference type="ARBA" id="ARBA00022982"/>
    </source>
</evidence>
<keyword evidence="11 19" id="KW-1133">Transmembrane helix</keyword>
<keyword evidence="13" id="KW-0186">Copper</keyword>
<dbReference type="InterPro" id="IPR001505">
    <property type="entry name" value="Copper_CuA"/>
</dbReference>
<dbReference type="Pfam" id="PF00116">
    <property type="entry name" value="COX2"/>
    <property type="match status" value="1"/>
</dbReference>
<evidence type="ECO:0000256" key="18">
    <source>
        <dbReference type="PROSITE-ProRule" id="PRU00433"/>
    </source>
</evidence>
<dbReference type="InterPro" id="IPR008972">
    <property type="entry name" value="Cupredoxin"/>
</dbReference>
<evidence type="ECO:0000313" key="22">
    <source>
        <dbReference type="EMBL" id="QKE92137.1"/>
    </source>
</evidence>
<keyword evidence="8 18" id="KW-0479">Metal-binding</keyword>
<evidence type="ECO:0000256" key="13">
    <source>
        <dbReference type="ARBA" id="ARBA00023008"/>
    </source>
</evidence>
<dbReference type="KEGG" id="lck:HN018_20730"/>
<evidence type="ECO:0000256" key="8">
    <source>
        <dbReference type="ARBA" id="ARBA00022723"/>
    </source>
</evidence>
<evidence type="ECO:0000256" key="17">
    <source>
        <dbReference type="ARBA" id="ARBA00047816"/>
    </source>
</evidence>
<dbReference type="InterPro" id="IPR009056">
    <property type="entry name" value="Cyt_c-like_dom"/>
</dbReference>
<keyword evidence="14 19" id="KW-0472">Membrane</keyword>
<keyword evidence="4" id="KW-0813">Transport</keyword>
<dbReference type="AlphaFoldDB" id="A0A6M8HVH0"/>
<dbReference type="Proteomes" id="UP000500767">
    <property type="component" value="Chromosome"/>
</dbReference>
<dbReference type="NCBIfam" id="TIGR02866">
    <property type="entry name" value="CoxB"/>
    <property type="match status" value="1"/>
</dbReference>
<evidence type="ECO:0000256" key="19">
    <source>
        <dbReference type="SAM" id="Phobius"/>
    </source>
</evidence>
<evidence type="ECO:0000256" key="7">
    <source>
        <dbReference type="ARBA" id="ARBA00022692"/>
    </source>
</evidence>
<keyword evidence="12 18" id="KW-0408">Iron</keyword>
<dbReference type="InterPro" id="IPR036257">
    <property type="entry name" value="Cyt_c_oxidase_su2_TM_sf"/>
</dbReference>
<dbReference type="PANTHER" id="PTHR22888:SF9">
    <property type="entry name" value="CYTOCHROME C OXIDASE SUBUNIT 2"/>
    <property type="match status" value="1"/>
</dbReference>
<evidence type="ECO:0000256" key="5">
    <source>
        <dbReference type="ARBA" id="ARBA00022617"/>
    </source>
</evidence>
<dbReference type="GO" id="GO:0020037">
    <property type="term" value="F:heme binding"/>
    <property type="evidence" value="ECO:0007669"/>
    <property type="project" value="InterPro"/>
</dbReference>
<dbReference type="InterPro" id="IPR014222">
    <property type="entry name" value="Cyt_c_oxidase_su2"/>
</dbReference>
<evidence type="ECO:0000256" key="9">
    <source>
        <dbReference type="ARBA" id="ARBA00022967"/>
    </source>
</evidence>
<keyword evidence="9" id="KW-1278">Translocase</keyword>
<dbReference type="EC" id="7.1.1.9" evidence="3"/>
<keyword evidence="6" id="KW-0679">Respiratory chain</keyword>
<gene>
    <name evidence="22" type="primary">coxB</name>
    <name evidence="22" type="ORF">HN018_20730</name>
</gene>
<feature type="domain" description="Cytochrome c" evidence="21">
    <location>
        <begin position="222"/>
        <end position="316"/>
    </location>
</feature>
<keyword evidence="22" id="KW-0560">Oxidoreductase</keyword>
<dbReference type="PANTHER" id="PTHR22888">
    <property type="entry name" value="CYTOCHROME C OXIDASE, SUBUNIT II"/>
    <property type="match status" value="1"/>
</dbReference>
<dbReference type="CDD" id="cd13915">
    <property type="entry name" value="CuRO_HCO_II_like_2"/>
    <property type="match status" value="1"/>
</dbReference>
<evidence type="ECO:0000313" key="23">
    <source>
        <dbReference type="Proteomes" id="UP000500767"/>
    </source>
</evidence>
<dbReference type="GO" id="GO:0016020">
    <property type="term" value="C:membrane"/>
    <property type="evidence" value="ECO:0007669"/>
    <property type="project" value="UniProtKB-SubCell"/>
</dbReference>
<dbReference type="Gene3D" id="1.10.287.90">
    <property type="match status" value="1"/>
</dbReference>
<evidence type="ECO:0000256" key="12">
    <source>
        <dbReference type="ARBA" id="ARBA00023004"/>
    </source>
</evidence>
<accession>A0A6M8HVH0</accession>
<evidence type="ECO:0000256" key="15">
    <source>
        <dbReference type="ARBA" id="ARBA00024688"/>
    </source>
</evidence>
<evidence type="ECO:0000256" key="4">
    <source>
        <dbReference type="ARBA" id="ARBA00022448"/>
    </source>
</evidence>
<comment type="subcellular location">
    <subcellularLocation>
        <location evidence="1">Membrane</location>
        <topology evidence="1">Multi-pass membrane protein</topology>
    </subcellularLocation>
</comment>
<evidence type="ECO:0000256" key="11">
    <source>
        <dbReference type="ARBA" id="ARBA00022989"/>
    </source>
</evidence>
<dbReference type="PROSITE" id="PS50857">
    <property type="entry name" value="COX2_CUA"/>
    <property type="match status" value="1"/>
</dbReference>
<feature type="transmembrane region" description="Helical" evidence="19">
    <location>
        <begin position="30"/>
        <end position="52"/>
    </location>
</feature>
<dbReference type="PROSITE" id="PS51007">
    <property type="entry name" value="CYTC"/>
    <property type="match status" value="1"/>
</dbReference>
<keyword evidence="7 19" id="KW-0812">Transmembrane</keyword>
<dbReference type="Gene3D" id="1.10.760.10">
    <property type="entry name" value="Cytochrome c-like domain"/>
    <property type="match status" value="1"/>
</dbReference>
<dbReference type="SUPFAM" id="SSF81464">
    <property type="entry name" value="Cytochrome c oxidase subunit II-like, transmembrane region"/>
    <property type="match status" value="1"/>
</dbReference>
<dbReference type="Gene3D" id="2.60.40.420">
    <property type="entry name" value="Cupredoxins - blue copper proteins"/>
    <property type="match status" value="1"/>
</dbReference>
<dbReference type="SUPFAM" id="SSF46626">
    <property type="entry name" value="Cytochrome c"/>
    <property type="match status" value="1"/>
</dbReference>
<feature type="transmembrane region" description="Helical" evidence="19">
    <location>
        <begin position="73"/>
        <end position="94"/>
    </location>
</feature>
<evidence type="ECO:0000256" key="3">
    <source>
        <dbReference type="ARBA" id="ARBA00012949"/>
    </source>
</evidence>
<evidence type="ECO:0000259" key="20">
    <source>
        <dbReference type="PROSITE" id="PS50857"/>
    </source>
</evidence>
<dbReference type="InterPro" id="IPR045187">
    <property type="entry name" value="CcO_II"/>
</dbReference>
<dbReference type="GO" id="GO:0042773">
    <property type="term" value="P:ATP synthesis coupled electron transport"/>
    <property type="evidence" value="ECO:0007669"/>
    <property type="project" value="TreeGrafter"/>
</dbReference>
<keyword evidence="10" id="KW-0249">Electron transport</keyword>
<dbReference type="GO" id="GO:0004129">
    <property type="term" value="F:cytochrome-c oxidase activity"/>
    <property type="evidence" value="ECO:0007669"/>
    <property type="project" value="UniProtKB-EC"/>
</dbReference>
<comment type="function">
    <text evidence="15">Subunits I and II form the functional core of the enzyme complex. Electrons originating in cytochrome c are transferred via heme a and Cu(A) to the binuclear center formed by heme a3 and Cu(B).</text>
</comment>
<proteinExistence type="inferred from homology"/>
<feature type="domain" description="Cytochrome oxidase subunit II copper A binding" evidence="20">
    <location>
        <begin position="105"/>
        <end position="216"/>
    </location>
</feature>
<dbReference type="PROSITE" id="PS00078">
    <property type="entry name" value="COX2"/>
    <property type="match status" value="1"/>
</dbReference>
<comment type="catalytic activity">
    <reaction evidence="17">
        <text>4 Fe(II)-[cytochrome c] + O2 + 8 H(+)(in) = 4 Fe(III)-[cytochrome c] + 2 H2O + 4 H(+)(out)</text>
        <dbReference type="Rhea" id="RHEA:11436"/>
        <dbReference type="Rhea" id="RHEA-COMP:10350"/>
        <dbReference type="Rhea" id="RHEA-COMP:14399"/>
        <dbReference type="ChEBI" id="CHEBI:15377"/>
        <dbReference type="ChEBI" id="CHEBI:15378"/>
        <dbReference type="ChEBI" id="CHEBI:15379"/>
        <dbReference type="ChEBI" id="CHEBI:29033"/>
        <dbReference type="ChEBI" id="CHEBI:29034"/>
        <dbReference type="EC" id="7.1.1.9"/>
    </reaction>
</comment>
<dbReference type="RefSeq" id="WP_171837027.1">
    <property type="nucleotide sequence ID" value="NZ_CP053708.1"/>
</dbReference>
<dbReference type="SUPFAM" id="SSF49503">
    <property type="entry name" value="Cupredoxins"/>
    <property type="match status" value="1"/>
</dbReference>
<name>A0A6M8HVH0_9PROT</name>
<organism evidence="22 23">
    <name type="scientific">Lichenicola cladoniae</name>
    <dbReference type="NCBI Taxonomy" id="1484109"/>
    <lineage>
        <taxon>Bacteria</taxon>
        <taxon>Pseudomonadati</taxon>
        <taxon>Pseudomonadota</taxon>
        <taxon>Alphaproteobacteria</taxon>
        <taxon>Acetobacterales</taxon>
        <taxon>Acetobacteraceae</taxon>
        <taxon>Lichenicola</taxon>
    </lineage>
</organism>
<sequence>MNGQSPGPSDYPLLLWPQAASADAVQSDHLIWSFTLLTLVLTVPIFLSIAWFAFHFRAGKEAHRQYSDKRSRLLEVSWMLIPFLLTLGFFYWGAKLFDRHKHAPANALRIEAIGRQWMWKFQHPGGQAEINDLHVPTGQPILINMISQDVIHALYLPALRIQMETLPGRYTQLWFKADKPGVYRLYCSEYCGTDHSKMDGLLTIMTPTDYSNWLRRSGNSTSLASQGKMLFSSYGCAGCHDQGSVVRAPSLAGLFGSPVPLEAGGTLIAGDGYIRDKILYPDHNLIAGYKQVMPSFKGVVQEGDLVLLTAYIKSLPAPGAAGSTPGPEKTQ</sequence>
<keyword evidence="5 18" id="KW-0349">Heme</keyword>
<reference evidence="22 23" key="1">
    <citation type="journal article" date="2014" name="World J. Microbiol. Biotechnol.">
        <title>Biodiversity and physiological characteristics of Antarctic and Arctic lichens-associated bacteria.</title>
        <authorList>
            <person name="Lee Y.M."/>
            <person name="Kim E.H."/>
            <person name="Lee H.K."/>
            <person name="Hong S.G."/>
        </authorList>
    </citation>
    <scope>NUCLEOTIDE SEQUENCE [LARGE SCALE GENOMIC DNA]</scope>
    <source>
        <strain evidence="22 23">PAMC 26569</strain>
    </source>
</reference>
<dbReference type="InterPro" id="IPR002429">
    <property type="entry name" value="CcO_II-like_C"/>
</dbReference>
<evidence type="ECO:0000256" key="1">
    <source>
        <dbReference type="ARBA" id="ARBA00004141"/>
    </source>
</evidence>
<keyword evidence="23" id="KW-1185">Reference proteome</keyword>
<evidence type="ECO:0000256" key="6">
    <source>
        <dbReference type="ARBA" id="ARBA00022660"/>
    </source>
</evidence>